<comment type="subcellular location">
    <subcellularLocation>
        <location evidence="1">Virion</location>
    </subcellularLocation>
</comment>
<keyword evidence="4" id="KW-1185">Reference proteome</keyword>
<sequence>MTFDFNAMRAKATNRKNAFTAKAELGKLGITVDEPATDAPLDQLPRAETLAYRASLRRASNALMAHAREKDENLTDSVVTAMEHINAHINLVSAGLDFQESAEQSISAHAGVSAATDRLKDTDGNQIGTLLTANDLRNESAIAKKLRAHSGRGSSDSEQVDLTTFMRGVAGMRTTEQVRNTLSEGTNTAGGYTVPTVLLPGILNALVPSSSLLSAGANVAMLNTPASSFRIAAVDTIPKAGWREESGEILESEPAFRAVDVTPRSLAFRFKISRELLADSPNIENALRTAIGQAFAKEIDRAGLMGSGVAPEIRGLRNIVGVNKLPMGTNGFQMISENAWRTLIRARRLIVEANAPAPNAVIMSPREDETLSLLTDTTGQPLRRPATLEDWKFFTTSQVPTNEKVGTATNGAAMYVGDFSMFTIYLRESVSIQLLKELYAETGEVGFVAHTRVDVAAAYPKAFAVVEGITVPA</sequence>
<proteinExistence type="predicted"/>
<accession>A0ABS8HHX3</accession>
<dbReference type="SUPFAM" id="SSF56563">
    <property type="entry name" value="Major capsid protein gp5"/>
    <property type="match status" value="1"/>
</dbReference>
<evidence type="ECO:0000259" key="2">
    <source>
        <dbReference type="Pfam" id="PF05065"/>
    </source>
</evidence>
<evidence type="ECO:0000313" key="4">
    <source>
        <dbReference type="Proteomes" id="UP001199206"/>
    </source>
</evidence>
<dbReference type="InterPro" id="IPR024455">
    <property type="entry name" value="Phage_capsid"/>
</dbReference>
<gene>
    <name evidence="3" type="ORF">LL965_17495</name>
</gene>
<dbReference type="Gene3D" id="3.30.2400.10">
    <property type="entry name" value="Major capsid protein gp5"/>
    <property type="match status" value="1"/>
</dbReference>
<reference evidence="3 4" key="1">
    <citation type="submission" date="2021-10" db="EMBL/GenBank/DDBJ databases">
        <title>Genome sequencing of Xanthomonas strains from NCPPB.</title>
        <authorList>
            <person name="Hussein R."/>
            <person name="Harrison J."/>
            <person name="Studholme D.J."/>
            <person name="Vicente J."/>
            <person name="Grant M."/>
        </authorList>
    </citation>
    <scope>NUCLEOTIDE SEQUENCE [LARGE SCALE GENOMIC DNA]</scope>
    <source>
        <strain evidence="3 4">NCPPB 101</strain>
    </source>
</reference>
<name>A0ABS8HHX3_9XANT</name>
<protein>
    <submittedName>
        <fullName evidence="3">Phage major capsid protein</fullName>
    </submittedName>
</protein>
<evidence type="ECO:0000256" key="1">
    <source>
        <dbReference type="ARBA" id="ARBA00004328"/>
    </source>
</evidence>
<evidence type="ECO:0000313" key="3">
    <source>
        <dbReference type="EMBL" id="MCC4621779.1"/>
    </source>
</evidence>
<dbReference type="InterPro" id="IPR054612">
    <property type="entry name" value="Phage_capsid-like_C"/>
</dbReference>
<comment type="caution">
    <text evidence="3">The sequence shown here is derived from an EMBL/GenBank/DDBJ whole genome shotgun (WGS) entry which is preliminary data.</text>
</comment>
<dbReference type="Proteomes" id="UP001199206">
    <property type="component" value="Unassembled WGS sequence"/>
</dbReference>
<dbReference type="EMBL" id="JAJGQJ010000052">
    <property type="protein sequence ID" value="MCC4621779.1"/>
    <property type="molecule type" value="Genomic_DNA"/>
</dbReference>
<dbReference type="Gene3D" id="3.30.2320.10">
    <property type="entry name" value="hypothetical protein PF0899 domain"/>
    <property type="match status" value="1"/>
</dbReference>
<organism evidence="3 4">
    <name type="scientific">Xanthomonas cassavae CFBP 4642</name>
    <dbReference type="NCBI Taxonomy" id="1219375"/>
    <lineage>
        <taxon>Bacteria</taxon>
        <taxon>Pseudomonadati</taxon>
        <taxon>Pseudomonadota</taxon>
        <taxon>Gammaproteobacteria</taxon>
        <taxon>Lysobacterales</taxon>
        <taxon>Lysobacteraceae</taxon>
        <taxon>Xanthomonas</taxon>
    </lineage>
</organism>
<dbReference type="RefSeq" id="WP_029220331.1">
    <property type="nucleotide sequence ID" value="NZ_CAWLZN010000001.1"/>
</dbReference>
<feature type="domain" description="Phage capsid-like C-terminal" evidence="2">
    <location>
        <begin position="190"/>
        <end position="467"/>
    </location>
</feature>
<dbReference type="Pfam" id="PF05065">
    <property type="entry name" value="Phage_capsid"/>
    <property type="match status" value="1"/>
</dbReference>
<dbReference type="NCBIfam" id="TIGR01554">
    <property type="entry name" value="major_cap_HK97"/>
    <property type="match status" value="1"/>
</dbReference>